<dbReference type="SUPFAM" id="SSF53335">
    <property type="entry name" value="S-adenosyl-L-methionine-dependent methyltransferases"/>
    <property type="match status" value="1"/>
</dbReference>
<sequence>MTDFAAAREAMVDCQVRPADVTRYAIIEAMLWAPRENFVPRHKRPVAYAGTEIDLGEGRVMLEPRVLAKMLETAAILPGDLVLEIGPATGYSTALIARMAEAVVAVEPDETFAKQAQELLAGLEVHNAVVSQGDPAKGDADHAPFDVIFFNGAVETLPDGLTDQLRDGGRLVAIFADNGVSQCRLLVRSGNAVSERYMFDATGAILPGFERPPAFVF</sequence>
<dbReference type="CDD" id="cd02440">
    <property type="entry name" value="AdoMet_MTases"/>
    <property type="match status" value="1"/>
</dbReference>
<evidence type="ECO:0000256" key="3">
    <source>
        <dbReference type="ARBA" id="ARBA00030757"/>
    </source>
</evidence>
<evidence type="ECO:0000313" key="5">
    <source>
        <dbReference type="Proteomes" id="UP001239909"/>
    </source>
</evidence>
<comment type="caution">
    <text evidence="4">The sequence shown here is derived from an EMBL/GenBank/DDBJ whole genome shotgun (WGS) entry which is preliminary data.</text>
</comment>
<evidence type="ECO:0000256" key="2">
    <source>
        <dbReference type="ARBA" id="ARBA00013346"/>
    </source>
</evidence>
<dbReference type="Proteomes" id="UP001239909">
    <property type="component" value="Unassembled WGS sequence"/>
</dbReference>
<dbReference type="EMBL" id="BSYI01000021">
    <property type="protein sequence ID" value="GMG83610.1"/>
    <property type="molecule type" value="Genomic_DNA"/>
</dbReference>
<dbReference type="Gene3D" id="3.40.50.150">
    <property type="entry name" value="Vaccinia Virus protein VP39"/>
    <property type="match status" value="1"/>
</dbReference>
<comment type="similarity">
    <text evidence="1">Belongs to the methyltransferase superfamily. L-isoaspartyl/D-aspartyl protein methyltransferase family.</text>
</comment>
<reference evidence="4 5" key="1">
    <citation type="submission" date="2023-04" db="EMBL/GenBank/DDBJ databases">
        <title>Marinoamorphus aggregata gen. nov., sp. Nov., isolate from tissue of brittle star Ophioplocus japonicus.</title>
        <authorList>
            <person name="Kawano K."/>
            <person name="Sawayama S."/>
            <person name="Nakagawa S."/>
        </authorList>
    </citation>
    <scope>NUCLEOTIDE SEQUENCE [LARGE SCALE GENOMIC DNA]</scope>
    <source>
        <strain evidence="4 5">NKW23</strain>
    </source>
</reference>
<dbReference type="PANTHER" id="PTHR11579">
    <property type="entry name" value="PROTEIN-L-ISOASPARTATE O-METHYLTRANSFERASE"/>
    <property type="match status" value="1"/>
</dbReference>
<evidence type="ECO:0000313" key="4">
    <source>
        <dbReference type="EMBL" id="GMG83610.1"/>
    </source>
</evidence>
<protein>
    <recommendedName>
        <fullName evidence="2">Protein-L-isoaspartate O-methyltransferase</fullName>
    </recommendedName>
    <alternativeName>
        <fullName evidence="3">Protein L-isoaspartyl methyltransferase</fullName>
    </alternativeName>
</protein>
<dbReference type="PANTHER" id="PTHR11579:SF18">
    <property type="entry name" value="PROTEIN-L-ISOASPARTATE O-METHYLTRANSFERASE"/>
    <property type="match status" value="1"/>
</dbReference>
<name>A0ABQ6LK29_9RHOB</name>
<dbReference type="RefSeq" id="WP_285672401.1">
    <property type="nucleotide sequence ID" value="NZ_BSYI01000021.1"/>
</dbReference>
<proteinExistence type="inferred from homology"/>
<keyword evidence="5" id="KW-1185">Reference proteome</keyword>
<evidence type="ECO:0000256" key="1">
    <source>
        <dbReference type="ARBA" id="ARBA00005369"/>
    </source>
</evidence>
<gene>
    <name evidence="4" type="ORF">LNKW23_28230</name>
</gene>
<dbReference type="InterPro" id="IPR000682">
    <property type="entry name" value="PCMT"/>
</dbReference>
<dbReference type="InterPro" id="IPR029063">
    <property type="entry name" value="SAM-dependent_MTases_sf"/>
</dbReference>
<organism evidence="4 5">
    <name type="scientific">Paralimibaculum aggregatum</name>
    <dbReference type="NCBI Taxonomy" id="3036245"/>
    <lineage>
        <taxon>Bacteria</taxon>
        <taxon>Pseudomonadati</taxon>
        <taxon>Pseudomonadota</taxon>
        <taxon>Alphaproteobacteria</taxon>
        <taxon>Rhodobacterales</taxon>
        <taxon>Paracoccaceae</taxon>
        <taxon>Paralimibaculum</taxon>
    </lineage>
</organism>
<accession>A0ABQ6LK29</accession>
<dbReference type="Pfam" id="PF01135">
    <property type="entry name" value="PCMT"/>
    <property type="match status" value="1"/>
</dbReference>